<keyword evidence="1" id="KW-0732">Signal</keyword>
<accession>A0A448ZLW1</accession>
<feature type="signal peptide" evidence="1">
    <location>
        <begin position="1"/>
        <end position="25"/>
    </location>
</feature>
<evidence type="ECO:0000313" key="3">
    <source>
        <dbReference type="Proteomes" id="UP000291116"/>
    </source>
</evidence>
<reference evidence="2 3" key="1">
    <citation type="submission" date="2019-01" db="EMBL/GenBank/DDBJ databases">
        <authorList>
            <person name="Ferrante I. M."/>
        </authorList>
    </citation>
    <scope>NUCLEOTIDE SEQUENCE [LARGE SCALE GENOMIC DNA]</scope>
    <source>
        <strain evidence="2 3">B856</strain>
    </source>
</reference>
<feature type="chain" id="PRO_5019039408" description="RxLR effector protein" evidence="1">
    <location>
        <begin position="26"/>
        <end position="230"/>
    </location>
</feature>
<gene>
    <name evidence="2" type="ORF">PSNMU_V1.4_AUG-EV-PASAV3_0100070</name>
</gene>
<dbReference type="OrthoDB" id="41874at2759"/>
<sequence length="230" mass="24989">MMTTICKRLSVLSLLLAITWSTTSGFSTVTSSSHRVATTSISVATEASNDFGSAMPEDVDPHDIIGVKPELLAIGINATEFLEWIGTKEDLMEKLQADFKSYNSERVEEEADKFMMDAENVNMYIKYLKDRKANPAKYANEALEAELSLSNPKTAATYAAWLIGGVSFGVLREKYIDPKLASGEWKGITLDLPFLHKADAAAEAASTLTSKANIIVEGIANINDSVDLLG</sequence>
<dbReference type="Proteomes" id="UP000291116">
    <property type="component" value="Unassembled WGS sequence"/>
</dbReference>
<evidence type="ECO:0008006" key="4">
    <source>
        <dbReference type="Google" id="ProtNLM"/>
    </source>
</evidence>
<proteinExistence type="predicted"/>
<dbReference type="EMBL" id="CAACVS010000506">
    <property type="protein sequence ID" value="VEU43004.1"/>
    <property type="molecule type" value="Genomic_DNA"/>
</dbReference>
<protein>
    <recommendedName>
        <fullName evidence="4">RxLR effector protein</fullName>
    </recommendedName>
</protein>
<keyword evidence="3" id="KW-1185">Reference proteome</keyword>
<name>A0A448ZLW1_9STRA</name>
<organism evidence="2 3">
    <name type="scientific">Pseudo-nitzschia multistriata</name>
    <dbReference type="NCBI Taxonomy" id="183589"/>
    <lineage>
        <taxon>Eukaryota</taxon>
        <taxon>Sar</taxon>
        <taxon>Stramenopiles</taxon>
        <taxon>Ochrophyta</taxon>
        <taxon>Bacillariophyta</taxon>
        <taxon>Bacillariophyceae</taxon>
        <taxon>Bacillariophycidae</taxon>
        <taxon>Bacillariales</taxon>
        <taxon>Bacillariaceae</taxon>
        <taxon>Pseudo-nitzschia</taxon>
    </lineage>
</organism>
<dbReference type="AlphaFoldDB" id="A0A448ZLW1"/>
<evidence type="ECO:0000313" key="2">
    <source>
        <dbReference type="EMBL" id="VEU43004.1"/>
    </source>
</evidence>
<evidence type="ECO:0000256" key="1">
    <source>
        <dbReference type="SAM" id="SignalP"/>
    </source>
</evidence>